<keyword evidence="4" id="KW-0808">Transferase</keyword>
<evidence type="ECO:0000313" key="9">
    <source>
        <dbReference type="Proteomes" id="UP000255326"/>
    </source>
</evidence>
<dbReference type="NCBIfam" id="TIGR00830">
    <property type="entry name" value="PTBA"/>
    <property type="match status" value="1"/>
</dbReference>
<dbReference type="GO" id="GO:0016301">
    <property type="term" value="F:kinase activity"/>
    <property type="evidence" value="ECO:0007669"/>
    <property type="project" value="UniProtKB-KW"/>
</dbReference>
<dbReference type="Pfam" id="PF00358">
    <property type="entry name" value="PTS_EIIA_1"/>
    <property type="match status" value="1"/>
</dbReference>
<proteinExistence type="predicted"/>
<name>A0A370GL32_9BACI</name>
<dbReference type="PANTHER" id="PTHR45008">
    <property type="entry name" value="PTS SYSTEM GLUCOSE-SPECIFIC EIIA COMPONENT"/>
    <property type="match status" value="1"/>
</dbReference>
<keyword evidence="3" id="KW-0762">Sugar transport</keyword>
<dbReference type="EMBL" id="QQAY01000004">
    <property type="protein sequence ID" value="RDI43084.1"/>
    <property type="molecule type" value="Genomic_DNA"/>
</dbReference>
<dbReference type="PROSITE" id="PS00371">
    <property type="entry name" value="PTS_EIIA_TYPE_1_HIS"/>
    <property type="match status" value="1"/>
</dbReference>
<feature type="domain" description="PTS EIIA type-1" evidence="7">
    <location>
        <begin position="34"/>
        <end position="138"/>
    </location>
</feature>
<dbReference type="Proteomes" id="UP000255326">
    <property type="component" value="Unassembled WGS sequence"/>
</dbReference>
<evidence type="ECO:0000256" key="3">
    <source>
        <dbReference type="ARBA" id="ARBA00022597"/>
    </source>
</evidence>
<keyword evidence="9" id="KW-1185">Reference proteome</keyword>
<dbReference type="GO" id="GO:0009401">
    <property type="term" value="P:phosphoenolpyruvate-dependent sugar phosphotransferase system"/>
    <property type="evidence" value="ECO:0007669"/>
    <property type="project" value="UniProtKB-KW"/>
</dbReference>
<evidence type="ECO:0000256" key="2">
    <source>
        <dbReference type="ARBA" id="ARBA00022448"/>
    </source>
</evidence>
<dbReference type="PROSITE" id="PS51093">
    <property type="entry name" value="PTS_EIIA_TYPE_1"/>
    <property type="match status" value="1"/>
</dbReference>
<evidence type="ECO:0000256" key="1">
    <source>
        <dbReference type="ARBA" id="ARBA00004496"/>
    </source>
</evidence>
<dbReference type="RefSeq" id="WP_114745547.1">
    <property type="nucleotide sequence ID" value="NZ_QQAY01000004.1"/>
</dbReference>
<reference evidence="8 9" key="1">
    <citation type="submission" date="2018-07" db="EMBL/GenBank/DDBJ databases">
        <title>Genomic Encyclopedia of Type Strains, Phase IV (KMG-IV): sequencing the most valuable type-strain genomes for metagenomic binning, comparative biology and taxonomic classification.</title>
        <authorList>
            <person name="Goeker M."/>
        </authorList>
    </citation>
    <scope>NUCLEOTIDE SEQUENCE [LARGE SCALE GENOMIC DNA]</scope>
    <source>
        <strain evidence="8 9">DSM 25281</strain>
    </source>
</reference>
<dbReference type="FunFam" id="2.70.70.10:FF:000001">
    <property type="entry name" value="PTS system glucose-specific IIA component"/>
    <property type="match status" value="1"/>
</dbReference>
<gene>
    <name evidence="8" type="ORF">DFR59_104135</name>
</gene>
<organism evidence="8 9">
    <name type="scientific">Falsibacillus pallidus</name>
    <dbReference type="NCBI Taxonomy" id="493781"/>
    <lineage>
        <taxon>Bacteria</taxon>
        <taxon>Bacillati</taxon>
        <taxon>Bacillota</taxon>
        <taxon>Bacilli</taxon>
        <taxon>Bacillales</taxon>
        <taxon>Bacillaceae</taxon>
        <taxon>Falsibacillus</taxon>
    </lineage>
</organism>
<evidence type="ECO:0000259" key="7">
    <source>
        <dbReference type="PROSITE" id="PS51093"/>
    </source>
</evidence>
<dbReference type="AlphaFoldDB" id="A0A370GL32"/>
<dbReference type="GO" id="GO:0005737">
    <property type="term" value="C:cytoplasm"/>
    <property type="evidence" value="ECO:0007669"/>
    <property type="project" value="UniProtKB-SubCell"/>
</dbReference>
<dbReference type="OrthoDB" id="92465at2"/>
<keyword evidence="2" id="KW-0813">Transport</keyword>
<comment type="subcellular location">
    <subcellularLocation>
        <location evidence="1">Cytoplasm</location>
    </subcellularLocation>
</comment>
<dbReference type="PANTHER" id="PTHR45008:SF1">
    <property type="entry name" value="PTS SYSTEM GLUCOSE-SPECIFIC EIIA COMPONENT"/>
    <property type="match status" value="1"/>
</dbReference>
<evidence type="ECO:0000256" key="5">
    <source>
        <dbReference type="ARBA" id="ARBA00022683"/>
    </source>
</evidence>
<evidence type="ECO:0000256" key="4">
    <source>
        <dbReference type="ARBA" id="ARBA00022679"/>
    </source>
</evidence>
<dbReference type="Gene3D" id="2.70.70.10">
    <property type="entry name" value="Glucose Permease (Domain IIA)"/>
    <property type="match status" value="1"/>
</dbReference>
<sequence length="166" mass="17740">MLNKLFGIKGEADKNVDLFAPMSGKILPLEEVPDPVFSQRMMGDGFAIEPSEGVAVAPFDGTVIQLFPTKHAIGLKAENGAEVLIHIGLETVSMNGEGFEAMVSEGDKVKKGDSLVTFDIQLINEKASSVISPIIVTNGDDIEVLNMREVDHVKAGSDAVMDITVK</sequence>
<accession>A0A370GL32</accession>
<dbReference type="InterPro" id="IPR011055">
    <property type="entry name" value="Dup_hybrid_motif"/>
</dbReference>
<dbReference type="SUPFAM" id="SSF51261">
    <property type="entry name" value="Duplicated hybrid motif"/>
    <property type="match status" value="1"/>
</dbReference>
<keyword evidence="5" id="KW-0598">Phosphotransferase system</keyword>
<dbReference type="InterPro" id="IPR050890">
    <property type="entry name" value="PTS_EIIA_component"/>
</dbReference>
<keyword evidence="6" id="KW-0418">Kinase</keyword>
<evidence type="ECO:0000256" key="6">
    <source>
        <dbReference type="ARBA" id="ARBA00022777"/>
    </source>
</evidence>
<comment type="caution">
    <text evidence="8">The sequence shown here is derived from an EMBL/GenBank/DDBJ whole genome shotgun (WGS) entry which is preliminary data.</text>
</comment>
<dbReference type="InterPro" id="IPR001127">
    <property type="entry name" value="PTS_EIIA_1_perm"/>
</dbReference>
<protein>
    <submittedName>
        <fullName evidence="8">PTS system IIA component (Glc family)</fullName>
    </submittedName>
</protein>
<evidence type="ECO:0000313" key="8">
    <source>
        <dbReference type="EMBL" id="RDI43084.1"/>
    </source>
</evidence>